<reference evidence="2" key="1">
    <citation type="journal article" date="2020" name="Stud. Mycol.">
        <title>101 Dothideomycetes genomes: a test case for predicting lifestyles and emergence of pathogens.</title>
        <authorList>
            <person name="Haridas S."/>
            <person name="Albert R."/>
            <person name="Binder M."/>
            <person name="Bloem J."/>
            <person name="Labutti K."/>
            <person name="Salamov A."/>
            <person name="Andreopoulos B."/>
            <person name="Baker S."/>
            <person name="Barry K."/>
            <person name="Bills G."/>
            <person name="Bluhm B."/>
            <person name="Cannon C."/>
            <person name="Castanera R."/>
            <person name="Culley D."/>
            <person name="Daum C."/>
            <person name="Ezra D."/>
            <person name="Gonzalez J."/>
            <person name="Henrissat B."/>
            <person name="Kuo A."/>
            <person name="Liang C."/>
            <person name="Lipzen A."/>
            <person name="Lutzoni F."/>
            <person name="Magnuson J."/>
            <person name="Mondo S."/>
            <person name="Nolan M."/>
            <person name="Ohm R."/>
            <person name="Pangilinan J."/>
            <person name="Park H.-J."/>
            <person name="Ramirez L."/>
            <person name="Alfaro M."/>
            <person name="Sun H."/>
            <person name="Tritt A."/>
            <person name="Yoshinaga Y."/>
            <person name="Zwiers L.-H."/>
            <person name="Turgeon B."/>
            <person name="Goodwin S."/>
            <person name="Spatafora J."/>
            <person name="Crous P."/>
            <person name="Grigoriev I."/>
        </authorList>
    </citation>
    <scope>NUCLEOTIDE SEQUENCE</scope>
    <source>
        <strain evidence="2">CBS 107.79</strain>
    </source>
</reference>
<dbReference type="Gene3D" id="1.25.40.10">
    <property type="entry name" value="Tetratricopeptide repeat domain"/>
    <property type="match status" value="1"/>
</dbReference>
<keyword evidence="3" id="KW-1185">Reference proteome</keyword>
<dbReference type="SUPFAM" id="SSF48452">
    <property type="entry name" value="TPR-like"/>
    <property type="match status" value="1"/>
</dbReference>
<proteinExistence type="predicted"/>
<dbReference type="PANTHER" id="PTHR21581">
    <property type="entry name" value="D-ALANYL-D-ALANINE CARBOXYPEPTIDASE"/>
    <property type="match status" value="1"/>
</dbReference>
<name>A0A6A5VSK0_9PLEO</name>
<evidence type="ECO:0000313" key="3">
    <source>
        <dbReference type="Proteomes" id="UP000800036"/>
    </source>
</evidence>
<sequence>MSHGRMNSADERRRVAIPRRSTKGPLDAVEDDPLAALSSQHAPSAIERSPSRPARSPAPRSPHLHDALTSPVSRTTTSPPALQKDFSFLQDASAYHVLPASNIPPPFLNAPNIPSVSSPIDTLLLSGHYRLAAIAAARNLVSSTPPTDYTTLFHLLHIRLACLCLIDEHALAAQEAKVFGDLNSAFYYADEAIGGRGRHLVPWELRILVVRLAALGYGEWRKGVMGYYELARECREAILSSSTDEEKSIWRARLRDCGIRVANVLVEMGDLEGAGRHLASLGPASAEGEEGEKERREVTVMEALTWLRLGDITAARKCLASLSSSQSDELLDGTLKALLQLADSDYASAVASFESLHSRFPSDAMVTQNLAVCLLYTGRIAEAKDLLSALAHETQPFHSLVFNLCTVYELCTERNQDSKLALASTMAARKSDGSVGWEISNADFKL</sequence>
<accession>A0A6A5VSK0</accession>
<gene>
    <name evidence="2" type="ORF">BU23DRAFT_498943</name>
</gene>
<dbReference type="Proteomes" id="UP000800036">
    <property type="component" value="Unassembled WGS sequence"/>
</dbReference>
<protein>
    <recommendedName>
        <fullName evidence="4">TPR-like protein</fullName>
    </recommendedName>
</protein>
<feature type="region of interest" description="Disordered" evidence="1">
    <location>
        <begin position="1"/>
        <end position="81"/>
    </location>
</feature>
<evidence type="ECO:0000313" key="2">
    <source>
        <dbReference type="EMBL" id="KAF1978692.1"/>
    </source>
</evidence>
<evidence type="ECO:0008006" key="4">
    <source>
        <dbReference type="Google" id="ProtNLM"/>
    </source>
</evidence>
<dbReference type="GO" id="GO:0005794">
    <property type="term" value="C:Golgi apparatus"/>
    <property type="evidence" value="ECO:0007669"/>
    <property type="project" value="TreeGrafter"/>
</dbReference>
<dbReference type="EMBL" id="ML976660">
    <property type="protein sequence ID" value="KAF1978692.1"/>
    <property type="molecule type" value="Genomic_DNA"/>
</dbReference>
<dbReference type="AlphaFoldDB" id="A0A6A5VSK0"/>
<dbReference type="OrthoDB" id="428342at2759"/>
<feature type="compositionally biased region" description="Low complexity" evidence="1">
    <location>
        <begin position="69"/>
        <end position="80"/>
    </location>
</feature>
<dbReference type="PANTHER" id="PTHR21581:SF6">
    <property type="entry name" value="TRAFFICKING PROTEIN PARTICLE COMPLEX SUBUNIT 12"/>
    <property type="match status" value="1"/>
</dbReference>
<feature type="compositionally biased region" description="Low complexity" evidence="1">
    <location>
        <begin position="42"/>
        <end position="58"/>
    </location>
</feature>
<dbReference type="GO" id="GO:0030008">
    <property type="term" value="C:TRAPP complex"/>
    <property type="evidence" value="ECO:0007669"/>
    <property type="project" value="TreeGrafter"/>
</dbReference>
<evidence type="ECO:0000256" key="1">
    <source>
        <dbReference type="SAM" id="MobiDB-lite"/>
    </source>
</evidence>
<dbReference type="InterPro" id="IPR011990">
    <property type="entry name" value="TPR-like_helical_dom_sf"/>
</dbReference>
<dbReference type="Pfam" id="PF14559">
    <property type="entry name" value="TPR_19"/>
    <property type="match status" value="1"/>
</dbReference>
<organism evidence="2 3">
    <name type="scientific">Bimuria novae-zelandiae CBS 107.79</name>
    <dbReference type="NCBI Taxonomy" id="1447943"/>
    <lineage>
        <taxon>Eukaryota</taxon>
        <taxon>Fungi</taxon>
        <taxon>Dikarya</taxon>
        <taxon>Ascomycota</taxon>
        <taxon>Pezizomycotina</taxon>
        <taxon>Dothideomycetes</taxon>
        <taxon>Pleosporomycetidae</taxon>
        <taxon>Pleosporales</taxon>
        <taxon>Massarineae</taxon>
        <taxon>Didymosphaeriaceae</taxon>
        <taxon>Bimuria</taxon>
    </lineage>
</organism>